<evidence type="ECO:0000256" key="2">
    <source>
        <dbReference type="ARBA" id="ARBA00022630"/>
    </source>
</evidence>
<keyword evidence="4" id="KW-0560">Oxidoreductase</keyword>
<dbReference type="InterPro" id="IPR000659">
    <property type="entry name" value="Pyridox_Oxase"/>
</dbReference>
<dbReference type="OrthoDB" id="5120525at2"/>
<evidence type="ECO:0000256" key="4">
    <source>
        <dbReference type="ARBA" id="ARBA00023002"/>
    </source>
</evidence>
<protein>
    <recommendedName>
        <fullName evidence="5">Pyridoxamine 5'-phosphate oxidase Alr4036 family FMN-binding domain-containing protein</fullName>
    </recommendedName>
</protein>
<dbReference type="SUPFAM" id="SSF50475">
    <property type="entry name" value="FMN-binding split barrel"/>
    <property type="match status" value="1"/>
</dbReference>
<gene>
    <name evidence="6" type="ORF">CHR90_06300</name>
</gene>
<evidence type="ECO:0000313" key="7">
    <source>
        <dbReference type="Proteomes" id="UP000216361"/>
    </source>
</evidence>
<evidence type="ECO:0000256" key="3">
    <source>
        <dbReference type="ARBA" id="ARBA00022643"/>
    </source>
</evidence>
<evidence type="ECO:0000256" key="1">
    <source>
        <dbReference type="ARBA" id="ARBA00001917"/>
    </source>
</evidence>
<dbReference type="PANTHER" id="PTHR10851">
    <property type="entry name" value="PYRIDOXINE-5-PHOSPHATE OXIDASE"/>
    <property type="match status" value="1"/>
</dbReference>
<name>A0A255XRW4_9PROT</name>
<dbReference type="Gene3D" id="2.30.110.10">
    <property type="entry name" value="Electron Transport, Fmn-binding Protein, Chain A"/>
    <property type="match status" value="1"/>
</dbReference>
<reference evidence="6 7" key="1">
    <citation type="submission" date="2017-07" db="EMBL/GenBank/DDBJ databases">
        <title>Elstera cyanobacteriorum sp. nov., a novel bacterium isolated from cyanobacterial aggregates in a eutrophic lake.</title>
        <authorList>
            <person name="Cai H."/>
        </authorList>
    </citation>
    <scope>NUCLEOTIDE SEQUENCE [LARGE SCALE GENOMIC DNA]</scope>
    <source>
        <strain evidence="6 7">TH019</strain>
    </source>
</reference>
<accession>A0A255XRW4</accession>
<dbReference type="EMBL" id="NOXS01000030">
    <property type="protein sequence ID" value="OYQ19729.1"/>
    <property type="molecule type" value="Genomic_DNA"/>
</dbReference>
<dbReference type="InterPro" id="IPR024624">
    <property type="entry name" value="Pyridox_Oxase_Alr4036_FMN-bd"/>
</dbReference>
<organism evidence="6 7">
    <name type="scientific">Elstera cyanobacteriorum</name>
    <dbReference type="NCBI Taxonomy" id="2022747"/>
    <lineage>
        <taxon>Bacteria</taxon>
        <taxon>Pseudomonadati</taxon>
        <taxon>Pseudomonadota</taxon>
        <taxon>Alphaproteobacteria</taxon>
        <taxon>Rhodospirillales</taxon>
        <taxon>Rhodospirillaceae</taxon>
        <taxon>Elstera</taxon>
    </lineage>
</organism>
<keyword evidence="3" id="KW-0288">FMN</keyword>
<dbReference type="Proteomes" id="UP000216361">
    <property type="component" value="Unassembled WGS sequence"/>
</dbReference>
<evidence type="ECO:0000313" key="6">
    <source>
        <dbReference type="EMBL" id="OYQ19729.1"/>
    </source>
</evidence>
<keyword evidence="2" id="KW-0285">Flavoprotein</keyword>
<keyword evidence="7" id="KW-1185">Reference proteome</keyword>
<feature type="domain" description="Pyridoxamine 5'-phosphate oxidase Alr4036 family FMN-binding" evidence="5">
    <location>
        <begin position="18"/>
        <end position="105"/>
    </location>
</feature>
<dbReference type="GO" id="GO:0004733">
    <property type="term" value="F:pyridoxamine phosphate oxidase activity"/>
    <property type="evidence" value="ECO:0007669"/>
    <property type="project" value="InterPro"/>
</dbReference>
<dbReference type="RefSeq" id="WP_094408148.1">
    <property type="nucleotide sequence ID" value="NZ_BMJZ01000006.1"/>
</dbReference>
<evidence type="ECO:0000259" key="5">
    <source>
        <dbReference type="Pfam" id="PF12766"/>
    </source>
</evidence>
<sequence length="196" mass="21313">MEPPAFYNDLTLTEAEAWRLIARGAADRHSPYHLMQLASLGMDADGLPSPRLRTVVLRAVDAKARVLRFHTDARSPKGAELAACPRVQVLFYDPGHKIQLRLDATAAPAPDELRRAAWAATNRHGRLCYAVTGAPSSPQAVPAADFAAEAEAAVFQPYLLTVSGLDWLYLAAQGHRRARFAYGADGSVTHMGWLTP</sequence>
<dbReference type="Pfam" id="PF12766">
    <property type="entry name" value="Pyridox_oxase_2"/>
    <property type="match status" value="1"/>
</dbReference>
<comment type="cofactor">
    <cofactor evidence="1">
        <name>FMN</name>
        <dbReference type="ChEBI" id="CHEBI:58210"/>
    </cofactor>
</comment>
<dbReference type="AlphaFoldDB" id="A0A255XRW4"/>
<comment type="caution">
    <text evidence="6">The sequence shown here is derived from an EMBL/GenBank/DDBJ whole genome shotgun (WGS) entry which is preliminary data.</text>
</comment>
<dbReference type="InterPro" id="IPR012349">
    <property type="entry name" value="Split_barrel_FMN-bd"/>
</dbReference>
<dbReference type="GO" id="GO:0008615">
    <property type="term" value="P:pyridoxine biosynthetic process"/>
    <property type="evidence" value="ECO:0007669"/>
    <property type="project" value="InterPro"/>
</dbReference>
<dbReference type="PANTHER" id="PTHR10851:SF0">
    <property type="entry name" value="PYRIDOXINE-5'-PHOSPHATE OXIDASE"/>
    <property type="match status" value="1"/>
</dbReference>
<dbReference type="GO" id="GO:0010181">
    <property type="term" value="F:FMN binding"/>
    <property type="evidence" value="ECO:0007669"/>
    <property type="project" value="InterPro"/>
</dbReference>
<proteinExistence type="predicted"/>